<dbReference type="Proteomes" id="UP000271031">
    <property type="component" value="Unassembled WGS sequence"/>
</dbReference>
<comment type="caution">
    <text evidence="1">The sequence shown here is derived from an EMBL/GenBank/DDBJ whole genome shotgun (WGS) entry which is preliminary data.</text>
</comment>
<gene>
    <name evidence="1" type="ORF">EDM56_24815</name>
</gene>
<keyword evidence="2" id="KW-1185">Reference proteome</keyword>
<sequence length="409" mass="44341">MVKNGGDGMQRLTQATVIGIVEERTALQIVSVELNENREIGQALYYAAGAMPCRVGDQVLVNTTAVRQGLGTGGYHFIVSKVGAEEADYLPNAWGHIVKMRYSPLQLTVPAVEEEESPHHSLFLERATETLQHVPVVIGELHSLLPIICLAIHNMEHQQSRPLRVAFVMPDGASLPIAISRHVHQLREQGMLVATVTTGQAWGGDLEAINIYTGLLAARHVAQADVIVCLLGPGVAGTATRLGFSGMQLVEVMHAAATLGGVPLVVPRISFSDQRDRHVGISHHTITMLSRHLLLPVVLPLPVFSDSFQSSWVEQQLYLEGILRRHAVVRKKAPDVDALLQLQERYPLLIETMGRGIAVDPTPFQAAYCAASCAARLGEAIASGDASLASDLPPEALVPYYADWLNRAM</sequence>
<dbReference type="InterPro" id="IPR024479">
    <property type="entry name" value="DUF3866"/>
</dbReference>
<evidence type="ECO:0000313" key="1">
    <source>
        <dbReference type="EMBL" id="RNB81545.1"/>
    </source>
</evidence>
<name>A0A3M8D2Y2_9BACL</name>
<dbReference type="OrthoDB" id="3401376at2"/>
<dbReference type="Pfam" id="PF12982">
    <property type="entry name" value="DUF3866"/>
    <property type="match status" value="1"/>
</dbReference>
<dbReference type="AlphaFoldDB" id="A0A3M8D2Y2"/>
<evidence type="ECO:0000313" key="2">
    <source>
        <dbReference type="Proteomes" id="UP000271031"/>
    </source>
</evidence>
<protein>
    <submittedName>
        <fullName evidence="1">DUF3866 family protein</fullName>
    </submittedName>
</protein>
<proteinExistence type="predicted"/>
<dbReference type="EMBL" id="RHHQ01000022">
    <property type="protein sequence ID" value="RNB81545.1"/>
    <property type="molecule type" value="Genomic_DNA"/>
</dbReference>
<reference evidence="1 2" key="1">
    <citation type="submission" date="2018-10" db="EMBL/GenBank/DDBJ databases">
        <title>Phylogenomics of Brevibacillus.</title>
        <authorList>
            <person name="Dunlap C."/>
        </authorList>
    </citation>
    <scope>NUCLEOTIDE SEQUENCE [LARGE SCALE GENOMIC DNA]</scope>
    <source>
        <strain evidence="1 2">JCM 15716</strain>
    </source>
</reference>
<accession>A0A3M8D2Y2</accession>
<organism evidence="1 2">
    <name type="scientific">Brevibacillus fluminis</name>
    <dbReference type="NCBI Taxonomy" id="511487"/>
    <lineage>
        <taxon>Bacteria</taxon>
        <taxon>Bacillati</taxon>
        <taxon>Bacillota</taxon>
        <taxon>Bacilli</taxon>
        <taxon>Bacillales</taxon>
        <taxon>Paenibacillaceae</taxon>
        <taxon>Brevibacillus</taxon>
    </lineage>
</organism>